<dbReference type="InterPro" id="IPR012340">
    <property type="entry name" value="NA-bd_OB-fold"/>
</dbReference>
<dbReference type="Pfam" id="PF05958">
    <property type="entry name" value="tRNA_U5-meth_tr"/>
    <property type="match status" value="1"/>
</dbReference>
<evidence type="ECO:0000313" key="15">
    <source>
        <dbReference type="EMBL" id="PPU69477.1"/>
    </source>
</evidence>
<keyword evidence="2 11" id="KW-0698">rRNA processing</keyword>
<feature type="active site" description="Nucleophile" evidence="11 12">
    <location>
        <position position="400"/>
    </location>
</feature>
<evidence type="ECO:0000313" key="16">
    <source>
        <dbReference type="Proteomes" id="UP000238191"/>
    </source>
</evidence>
<dbReference type="InterPro" id="IPR030391">
    <property type="entry name" value="MeTrfase_TrmA_CS"/>
</dbReference>
<dbReference type="GO" id="GO:0051539">
    <property type="term" value="F:4 iron, 4 sulfur cluster binding"/>
    <property type="evidence" value="ECO:0007669"/>
    <property type="project" value="UniProtKB-KW"/>
</dbReference>
<evidence type="ECO:0000256" key="12">
    <source>
        <dbReference type="PROSITE-ProRule" id="PRU01024"/>
    </source>
</evidence>
<comment type="similarity">
    <text evidence="11">Belongs to the class I-like SAM-binding methyltransferase superfamily. RNA M5U methyltransferase family. RlmD subfamily.</text>
</comment>
<sequence length="444" mass="49467">MARTRNRFDRTPFQTAITDLSHDGRGVARRDGEGGKVTFISGALPGEQVRAEPTARSRHFDEARTVEVLDASPQRVTPRCPHFGVCAGCVLQHLEESQQIVAKQRVLMDNLERIGHVSPQAVLPALVGDAWGYRRKGRFSVRRVEKKDKTLVGFRELDPRFVADLSVCYTVIPQIGEKIELLAALIESMDGKRDIPQIEFIAGDDAVALTIRHMQPLSERDRQAWVDFAQTHGFAVFLQPGGVDSVHALWPQDVPLSFRLPQWDVELAFRPLDFIQVNASLNQKMIAHALALLDANPDDRVLDLFCGLGNFTLPLARTVREVVGVEGDAGLVARAKENAQRNGLDNAQFYAADLTQDQRNAPWMRQGFDKLLLDPPRSGALEVLQQLPLKKFERIVYVSCHPGSLARDAGYLVNEQGFTLVSAGAMDMFPHTAHVESIAVFERR</sequence>
<dbReference type="PROSITE" id="PS50926">
    <property type="entry name" value="TRAM"/>
    <property type="match status" value="1"/>
</dbReference>
<evidence type="ECO:0000256" key="5">
    <source>
        <dbReference type="ARBA" id="ARBA00022691"/>
    </source>
</evidence>
<feature type="binding site" evidence="11">
    <location>
        <position position="353"/>
    </location>
    <ligand>
        <name>S-adenosyl-L-methionine</name>
        <dbReference type="ChEBI" id="CHEBI:59789"/>
    </ligand>
</feature>
<dbReference type="GO" id="GO:0005506">
    <property type="term" value="F:iron ion binding"/>
    <property type="evidence" value="ECO:0007669"/>
    <property type="project" value="UniProtKB-UniRule"/>
</dbReference>
<reference evidence="16" key="1">
    <citation type="submission" date="2016-08" db="EMBL/GenBank/DDBJ databases">
        <authorList>
            <person name="Merda D."/>
            <person name="Briand M."/>
            <person name="Taghouti G."/>
            <person name="Carrere S."/>
            <person name="Gouzy J."/>
            <person name="Portier P."/>
            <person name="Jacques M.-A."/>
            <person name="Fischer-Le Saux M."/>
        </authorList>
    </citation>
    <scope>NUCLEOTIDE SEQUENCE [LARGE SCALE GENOMIC DNA]</scope>
    <source>
        <strain evidence="16">CFBP4643</strain>
    </source>
</reference>
<dbReference type="Gene3D" id="2.40.50.140">
    <property type="entry name" value="Nucleic acid-binding proteins"/>
    <property type="match status" value="1"/>
</dbReference>
<evidence type="ECO:0000259" key="14">
    <source>
        <dbReference type="PROSITE" id="PS50926"/>
    </source>
</evidence>
<dbReference type="PROSITE" id="PS01231">
    <property type="entry name" value="TRMA_2"/>
    <property type="match status" value="1"/>
</dbReference>
<feature type="binding site" evidence="11">
    <location>
        <position position="89"/>
    </location>
    <ligand>
        <name>[4Fe-4S] cluster</name>
        <dbReference type="ChEBI" id="CHEBI:49883"/>
    </ligand>
</feature>
<dbReference type="Proteomes" id="UP000238191">
    <property type="component" value="Unassembled WGS sequence"/>
</dbReference>
<dbReference type="GO" id="GO:0003723">
    <property type="term" value="F:RNA binding"/>
    <property type="evidence" value="ECO:0007669"/>
    <property type="project" value="InterPro"/>
</dbReference>
<evidence type="ECO:0000256" key="10">
    <source>
        <dbReference type="ARBA" id="ARBA00059995"/>
    </source>
</evidence>
<dbReference type="EC" id="2.1.1.190" evidence="11"/>
<dbReference type="RefSeq" id="WP_104611431.1">
    <property type="nucleotide sequence ID" value="NZ_MDEI01000003.1"/>
</dbReference>
<feature type="binding site" evidence="11">
    <location>
        <position position="80"/>
    </location>
    <ligand>
        <name>[4Fe-4S] cluster</name>
        <dbReference type="ChEBI" id="CHEBI:49883"/>
    </ligand>
</feature>
<dbReference type="InterPro" id="IPR002792">
    <property type="entry name" value="TRAM_dom"/>
</dbReference>
<evidence type="ECO:0000256" key="2">
    <source>
        <dbReference type="ARBA" id="ARBA00022552"/>
    </source>
</evidence>
<dbReference type="FunFam" id="3.40.50.150:FF:000009">
    <property type="entry name" value="23S rRNA (Uracil(1939)-C(5))-methyltransferase RlmD"/>
    <property type="match status" value="1"/>
</dbReference>
<evidence type="ECO:0000256" key="11">
    <source>
        <dbReference type="HAMAP-Rule" id="MF_01010"/>
    </source>
</evidence>
<name>A0A2S7D6N4_9XANT</name>
<evidence type="ECO:0000256" key="7">
    <source>
        <dbReference type="ARBA" id="ARBA00023004"/>
    </source>
</evidence>
<feature type="binding site" evidence="11">
    <location>
        <position position="86"/>
    </location>
    <ligand>
        <name>[4Fe-4S] cluster</name>
        <dbReference type="ChEBI" id="CHEBI:49883"/>
    </ligand>
</feature>
<dbReference type="GO" id="GO:0070475">
    <property type="term" value="P:rRNA base methylation"/>
    <property type="evidence" value="ECO:0007669"/>
    <property type="project" value="TreeGrafter"/>
</dbReference>
<keyword evidence="6 11" id="KW-0479">Metal-binding</keyword>
<feature type="active site" evidence="13">
    <location>
        <position position="400"/>
    </location>
</feature>
<dbReference type="InterPro" id="IPR030390">
    <property type="entry name" value="MeTrfase_TrmA_AS"/>
</dbReference>
<dbReference type="GO" id="GO:0070041">
    <property type="term" value="F:rRNA (uridine-C5-)-methyltransferase activity"/>
    <property type="evidence" value="ECO:0007669"/>
    <property type="project" value="UniProtKB-UniRule"/>
</dbReference>
<gene>
    <name evidence="11" type="primary">rlmD</name>
    <name evidence="15" type="ORF">XpiCFBP4643_04940</name>
</gene>
<dbReference type="OrthoDB" id="9804590at2"/>
<keyword evidence="5 11" id="KW-0949">S-adenosyl-L-methionine</keyword>
<evidence type="ECO:0000256" key="6">
    <source>
        <dbReference type="ARBA" id="ARBA00022723"/>
    </source>
</evidence>
<evidence type="ECO:0000256" key="1">
    <source>
        <dbReference type="ARBA" id="ARBA00022485"/>
    </source>
</evidence>
<dbReference type="Gene3D" id="2.40.50.1070">
    <property type="match status" value="1"/>
</dbReference>
<feature type="binding site" evidence="11 12">
    <location>
        <position position="305"/>
    </location>
    <ligand>
        <name>S-adenosyl-L-methionine</name>
        <dbReference type="ChEBI" id="CHEBI:59789"/>
    </ligand>
</feature>
<dbReference type="PROSITE" id="PS51687">
    <property type="entry name" value="SAM_MT_RNA_M5U"/>
    <property type="match status" value="1"/>
</dbReference>
<evidence type="ECO:0000256" key="9">
    <source>
        <dbReference type="ARBA" id="ARBA00052756"/>
    </source>
</evidence>
<dbReference type="NCBIfam" id="NF009639">
    <property type="entry name" value="PRK13168.1"/>
    <property type="match status" value="1"/>
</dbReference>
<keyword evidence="8 11" id="KW-0411">Iron-sulfur</keyword>
<dbReference type="AlphaFoldDB" id="A0A2S7D6N4"/>
<evidence type="ECO:0000256" key="13">
    <source>
        <dbReference type="PROSITE-ProRule" id="PRU10015"/>
    </source>
</evidence>
<dbReference type="InterPro" id="IPR029063">
    <property type="entry name" value="SAM-dependent_MTases_sf"/>
</dbReference>
<keyword evidence="1 11" id="KW-0004">4Fe-4S</keyword>
<dbReference type="PANTHER" id="PTHR11061:SF49">
    <property type="entry name" value="23S RRNA (URACIL(1939)-C(5))-METHYLTRANSFERASE RLMD"/>
    <property type="match status" value="1"/>
</dbReference>
<dbReference type="InterPro" id="IPR001566">
    <property type="entry name" value="23S_rRNA_MeTrfase_RlmD"/>
</dbReference>
<dbReference type="HAMAP" id="MF_01010">
    <property type="entry name" value="23SrRNA_methyltr_RlmD"/>
    <property type="match status" value="1"/>
</dbReference>
<keyword evidence="4 11" id="KW-0808">Transferase</keyword>
<organism evidence="15 16">
    <name type="scientific">Xanthomonas pisi</name>
    <dbReference type="NCBI Taxonomy" id="56457"/>
    <lineage>
        <taxon>Bacteria</taxon>
        <taxon>Pseudomonadati</taxon>
        <taxon>Pseudomonadota</taxon>
        <taxon>Gammaproteobacteria</taxon>
        <taxon>Lysobacterales</taxon>
        <taxon>Lysobacteraceae</taxon>
        <taxon>Xanthomonas</taxon>
    </lineage>
</organism>
<feature type="domain" description="TRAM" evidence="14">
    <location>
        <begin position="5"/>
        <end position="67"/>
    </location>
</feature>
<protein>
    <recommendedName>
        <fullName evidence="11">23S rRNA (uracil(1939)-C(5))-methyltransferase RlmD</fullName>
        <ecNumber evidence="11">2.1.1.190</ecNumber>
    </recommendedName>
    <alternativeName>
        <fullName evidence="11">23S rRNA(m5U1939)-methyltransferase</fullName>
    </alternativeName>
</protein>
<keyword evidence="16" id="KW-1185">Reference proteome</keyword>
<dbReference type="FunFam" id="2.40.50.140:FF:000097">
    <property type="entry name" value="23S rRNA (uracil(1939)-C(5))-methyltransferase RlmD"/>
    <property type="match status" value="1"/>
</dbReference>
<feature type="binding site" evidence="11 12">
    <location>
        <position position="326"/>
    </location>
    <ligand>
        <name>S-adenosyl-L-methionine</name>
        <dbReference type="ChEBI" id="CHEBI:59789"/>
    </ligand>
</feature>
<feature type="binding site" evidence="11 12">
    <location>
        <position position="276"/>
    </location>
    <ligand>
        <name>S-adenosyl-L-methionine</name>
        <dbReference type="ChEBI" id="CHEBI:59789"/>
    </ligand>
</feature>
<feature type="binding site" evidence="11 12">
    <location>
        <position position="374"/>
    </location>
    <ligand>
        <name>S-adenosyl-L-methionine</name>
        <dbReference type="ChEBI" id="CHEBI:59789"/>
    </ligand>
</feature>
<feature type="binding site" evidence="11">
    <location>
        <position position="168"/>
    </location>
    <ligand>
        <name>[4Fe-4S] cluster</name>
        <dbReference type="ChEBI" id="CHEBI:49883"/>
    </ligand>
</feature>
<dbReference type="Gene3D" id="3.40.50.150">
    <property type="entry name" value="Vaccinia Virus protein VP39"/>
    <property type="match status" value="1"/>
</dbReference>
<accession>A0A2S7D6N4</accession>
<feature type="binding site" evidence="11">
    <location>
        <position position="310"/>
    </location>
    <ligand>
        <name>S-adenosyl-L-methionine</name>
        <dbReference type="ChEBI" id="CHEBI:59789"/>
    </ligand>
</feature>
<keyword evidence="3 11" id="KW-0489">Methyltransferase</keyword>
<comment type="function">
    <text evidence="10 11">Catalyzes the formation of 5-methyl-uridine at position 1939 (m5U1939) in 23S rRNA.</text>
</comment>
<dbReference type="EMBL" id="MDEI01000003">
    <property type="protein sequence ID" value="PPU69477.1"/>
    <property type="molecule type" value="Genomic_DNA"/>
</dbReference>
<dbReference type="PANTHER" id="PTHR11061">
    <property type="entry name" value="RNA M5U METHYLTRANSFERASE"/>
    <property type="match status" value="1"/>
</dbReference>
<proteinExistence type="inferred from homology"/>
<keyword evidence="7 11" id="KW-0408">Iron</keyword>
<dbReference type="CDD" id="cd02440">
    <property type="entry name" value="AdoMet_MTases"/>
    <property type="match status" value="1"/>
</dbReference>
<dbReference type="InterPro" id="IPR010280">
    <property type="entry name" value="U5_MeTrfase_fam"/>
</dbReference>
<dbReference type="SUPFAM" id="SSF53335">
    <property type="entry name" value="S-adenosyl-L-methionine-dependent methyltransferases"/>
    <property type="match status" value="1"/>
</dbReference>
<evidence type="ECO:0000256" key="3">
    <source>
        <dbReference type="ARBA" id="ARBA00022603"/>
    </source>
</evidence>
<dbReference type="PROSITE" id="PS01230">
    <property type="entry name" value="TRMA_1"/>
    <property type="match status" value="1"/>
</dbReference>
<evidence type="ECO:0000256" key="8">
    <source>
        <dbReference type="ARBA" id="ARBA00023014"/>
    </source>
</evidence>
<evidence type="ECO:0000256" key="4">
    <source>
        <dbReference type="ARBA" id="ARBA00022679"/>
    </source>
</evidence>
<dbReference type="SUPFAM" id="SSF50249">
    <property type="entry name" value="Nucleic acid-binding proteins"/>
    <property type="match status" value="1"/>
</dbReference>
<comment type="caution">
    <text evidence="15">The sequence shown here is derived from an EMBL/GenBank/DDBJ whole genome shotgun (WGS) entry which is preliminary data.</text>
</comment>
<comment type="catalytic activity">
    <reaction evidence="9 11">
        <text>uridine(1939) in 23S rRNA + S-adenosyl-L-methionine = 5-methyluridine(1939) in 23S rRNA + S-adenosyl-L-homocysteine + H(+)</text>
        <dbReference type="Rhea" id="RHEA:42908"/>
        <dbReference type="Rhea" id="RHEA-COMP:10278"/>
        <dbReference type="Rhea" id="RHEA-COMP:10279"/>
        <dbReference type="ChEBI" id="CHEBI:15378"/>
        <dbReference type="ChEBI" id="CHEBI:57856"/>
        <dbReference type="ChEBI" id="CHEBI:59789"/>
        <dbReference type="ChEBI" id="CHEBI:65315"/>
        <dbReference type="ChEBI" id="CHEBI:74447"/>
        <dbReference type="EC" id="2.1.1.190"/>
    </reaction>
</comment>
<dbReference type="NCBIfam" id="TIGR00479">
    <property type="entry name" value="rumA"/>
    <property type="match status" value="1"/>
</dbReference>